<dbReference type="STRING" id="1796616.A4V09_16420"/>
<dbReference type="EMBL" id="CP015405">
    <property type="protein sequence ID" value="ANU77203.1"/>
    <property type="molecule type" value="Genomic_DNA"/>
</dbReference>
<keyword evidence="2" id="KW-0805">Transcription regulation</keyword>
<dbReference type="GO" id="GO:0003700">
    <property type="term" value="F:DNA-binding transcription factor activity"/>
    <property type="evidence" value="ECO:0007669"/>
    <property type="project" value="InterPro"/>
</dbReference>
<keyword evidence="3" id="KW-0238">DNA-binding</keyword>
<evidence type="ECO:0000313" key="7">
    <source>
        <dbReference type="Proteomes" id="UP000092574"/>
    </source>
</evidence>
<dbReference type="Gene3D" id="3.40.190.10">
    <property type="entry name" value="Periplasmic binding protein-like II"/>
    <property type="match status" value="2"/>
</dbReference>
<evidence type="ECO:0000256" key="3">
    <source>
        <dbReference type="ARBA" id="ARBA00023125"/>
    </source>
</evidence>
<reference evidence="6" key="1">
    <citation type="submission" date="2017-04" db="EMBL/GenBank/DDBJ databases">
        <title>Complete Genome Sequences of Twelve Strains of a Stable Defined Moderately Diverse Mouse Microbiota 2 (sDMDMm2).</title>
        <authorList>
            <person name="Uchimura Y."/>
            <person name="Wyss M."/>
            <person name="Brugiroux S."/>
            <person name="Limenitakis J.P."/>
            <person name="Stecher B."/>
            <person name="McCoy K.D."/>
            <person name="Macpherson A.J."/>
        </authorList>
    </citation>
    <scope>NUCLEOTIDE SEQUENCE</scope>
    <source>
        <strain evidence="6">YL58</strain>
    </source>
</reference>
<feature type="domain" description="HTH lysR-type" evidence="5">
    <location>
        <begin position="1"/>
        <end position="58"/>
    </location>
</feature>
<sequence length="291" mass="33659">MQDFRMETFLTVCEELNYTRAAQKLGLTQPAVSQQIHFLEQFYNTRLFTVQGRKLYLTEAGKLLHASAQTMKNDEAHLRRRLFDVQQPKREYHFGATLTVAEYILPGKIKNILKEDPDCRMKITVQNTRELLRQIDTGEIDFAVVEGSFPKEEYDFLPYSREPYIAVCSPGFPLPQCPCVLEDLLSYTLITREKGSGTRDILESILAQQNLKLADFSRVVEYGSIGAIKRLTAAGCGITFLYKKAAEHELRSRKLKEIKLQEFHLLHGLNFVFRKDTIFREEYAELYSLLK</sequence>
<evidence type="ECO:0000256" key="4">
    <source>
        <dbReference type="ARBA" id="ARBA00023163"/>
    </source>
</evidence>
<dbReference type="SUPFAM" id="SSF46785">
    <property type="entry name" value="Winged helix' DNA-binding domain"/>
    <property type="match status" value="1"/>
</dbReference>
<proteinExistence type="inferred from homology"/>
<dbReference type="PANTHER" id="PTHR30126:SF39">
    <property type="entry name" value="HTH-TYPE TRANSCRIPTIONAL REGULATOR CYSL"/>
    <property type="match status" value="1"/>
</dbReference>
<dbReference type="SUPFAM" id="SSF53850">
    <property type="entry name" value="Periplasmic binding protein-like II"/>
    <property type="match status" value="1"/>
</dbReference>
<dbReference type="PROSITE" id="PS50931">
    <property type="entry name" value="HTH_LYSR"/>
    <property type="match status" value="1"/>
</dbReference>
<dbReference type="RefSeq" id="WP_065543332.1">
    <property type="nucleotide sequence ID" value="NZ_CP015405.2"/>
</dbReference>
<dbReference type="PRINTS" id="PR00039">
    <property type="entry name" value="HTHLYSR"/>
</dbReference>
<evidence type="ECO:0000259" key="5">
    <source>
        <dbReference type="PROSITE" id="PS50931"/>
    </source>
</evidence>
<keyword evidence="4" id="KW-0804">Transcription</keyword>
<dbReference type="InterPro" id="IPR005119">
    <property type="entry name" value="LysR_subst-bd"/>
</dbReference>
<keyword evidence="7" id="KW-1185">Reference proteome</keyword>
<dbReference type="InterPro" id="IPR036388">
    <property type="entry name" value="WH-like_DNA-bd_sf"/>
</dbReference>
<evidence type="ECO:0000256" key="2">
    <source>
        <dbReference type="ARBA" id="ARBA00023015"/>
    </source>
</evidence>
<dbReference type="PANTHER" id="PTHR30126">
    <property type="entry name" value="HTH-TYPE TRANSCRIPTIONAL REGULATOR"/>
    <property type="match status" value="1"/>
</dbReference>
<dbReference type="Proteomes" id="UP000092574">
    <property type="component" value="Chromosome"/>
</dbReference>
<gene>
    <name evidence="6" type="ORF">A4V09_16420</name>
</gene>
<dbReference type="GO" id="GO:0000976">
    <property type="term" value="F:transcription cis-regulatory region binding"/>
    <property type="evidence" value="ECO:0007669"/>
    <property type="project" value="TreeGrafter"/>
</dbReference>
<accession>A0A1C7IEC5</accession>
<protein>
    <recommendedName>
        <fullName evidence="5">HTH lysR-type domain-containing protein</fullName>
    </recommendedName>
</protein>
<evidence type="ECO:0000256" key="1">
    <source>
        <dbReference type="ARBA" id="ARBA00009437"/>
    </source>
</evidence>
<dbReference type="KEGG" id="byl:A4V09_16420"/>
<dbReference type="InterPro" id="IPR000847">
    <property type="entry name" value="LysR_HTH_N"/>
</dbReference>
<evidence type="ECO:0000313" key="6">
    <source>
        <dbReference type="EMBL" id="ANU77203.1"/>
    </source>
</evidence>
<dbReference type="InterPro" id="IPR036390">
    <property type="entry name" value="WH_DNA-bd_sf"/>
</dbReference>
<name>A0A1C7IEC5_9FIRM</name>
<organism evidence="6 7">
    <name type="scientific">Blautia pseudococcoides</name>
    <dbReference type="NCBI Taxonomy" id="1796616"/>
    <lineage>
        <taxon>Bacteria</taxon>
        <taxon>Bacillati</taxon>
        <taxon>Bacillota</taxon>
        <taxon>Clostridia</taxon>
        <taxon>Lachnospirales</taxon>
        <taxon>Lachnospiraceae</taxon>
        <taxon>Blautia</taxon>
    </lineage>
</organism>
<comment type="similarity">
    <text evidence="1">Belongs to the LysR transcriptional regulatory family.</text>
</comment>
<dbReference type="Pfam" id="PF00126">
    <property type="entry name" value="HTH_1"/>
    <property type="match status" value="1"/>
</dbReference>
<dbReference type="OrthoDB" id="9785745at2"/>
<dbReference type="Pfam" id="PF03466">
    <property type="entry name" value="LysR_substrate"/>
    <property type="match status" value="1"/>
</dbReference>
<dbReference type="Gene3D" id="1.10.10.10">
    <property type="entry name" value="Winged helix-like DNA-binding domain superfamily/Winged helix DNA-binding domain"/>
    <property type="match status" value="1"/>
</dbReference>
<dbReference type="AlphaFoldDB" id="A0A1C7IEC5"/>